<protein>
    <submittedName>
        <fullName evidence="1">Uncharacterized protein</fullName>
    </submittedName>
</protein>
<comment type="caution">
    <text evidence="1">The sequence shown here is derived from an EMBL/GenBank/DDBJ whole genome shotgun (WGS) entry which is preliminary data.</text>
</comment>
<sequence>MGMLGIIVGSPTSPVTFPTLIKGPWEDKNIIAINSNYKATIFFAENGELYSTGDTVCDIKSDKLSYQQRKASLSDFPKPLCNIFTIVNARTFEAGSHSITQTIEQKEEDGDETRVIKRESKAWVGGFNT</sequence>
<gene>
    <name evidence="1" type="ORF">S01H4_45385</name>
</gene>
<organism evidence="1">
    <name type="scientific">marine sediment metagenome</name>
    <dbReference type="NCBI Taxonomy" id="412755"/>
    <lineage>
        <taxon>unclassified sequences</taxon>
        <taxon>metagenomes</taxon>
        <taxon>ecological metagenomes</taxon>
    </lineage>
</organism>
<dbReference type="EMBL" id="BART01025262">
    <property type="protein sequence ID" value="GAG98730.1"/>
    <property type="molecule type" value="Genomic_DNA"/>
</dbReference>
<accession>X1BUJ8</accession>
<proteinExistence type="predicted"/>
<name>X1BUJ8_9ZZZZ</name>
<dbReference type="AlphaFoldDB" id="X1BUJ8"/>
<reference evidence="1" key="1">
    <citation type="journal article" date="2014" name="Front. Microbiol.">
        <title>High frequency of phylogenetically diverse reductive dehalogenase-homologous genes in deep subseafloor sedimentary metagenomes.</title>
        <authorList>
            <person name="Kawai M."/>
            <person name="Futagami T."/>
            <person name="Toyoda A."/>
            <person name="Takaki Y."/>
            <person name="Nishi S."/>
            <person name="Hori S."/>
            <person name="Arai W."/>
            <person name="Tsubouchi T."/>
            <person name="Morono Y."/>
            <person name="Uchiyama I."/>
            <person name="Ito T."/>
            <person name="Fujiyama A."/>
            <person name="Inagaki F."/>
            <person name="Takami H."/>
        </authorList>
    </citation>
    <scope>NUCLEOTIDE SEQUENCE</scope>
    <source>
        <strain evidence="1">Expedition CK06-06</strain>
    </source>
</reference>
<evidence type="ECO:0000313" key="1">
    <source>
        <dbReference type="EMBL" id="GAG98730.1"/>
    </source>
</evidence>